<proteinExistence type="predicted"/>
<keyword evidence="2" id="KW-1185">Reference proteome</keyword>
<dbReference type="AlphaFoldDB" id="A0A3P6Q3M5"/>
<dbReference type="InterPro" id="IPR011992">
    <property type="entry name" value="EF-hand-dom_pair"/>
</dbReference>
<dbReference type="SUPFAM" id="SSF47473">
    <property type="entry name" value="EF-hand"/>
    <property type="match status" value="1"/>
</dbReference>
<dbReference type="EMBL" id="UYRS01018765">
    <property type="protein sequence ID" value="VDK39937.1"/>
    <property type="molecule type" value="Genomic_DNA"/>
</dbReference>
<dbReference type="Proteomes" id="UP000282613">
    <property type="component" value="Unassembled WGS sequence"/>
</dbReference>
<reference evidence="1 2" key="1">
    <citation type="submission" date="2018-11" db="EMBL/GenBank/DDBJ databases">
        <authorList>
            <consortium name="Pathogen Informatics"/>
        </authorList>
    </citation>
    <scope>NUCLEOTIDE SEQUENCE [LARGE SCALE GENOMIC DNA]</scope>
</reference>
<sequence length="84" mass="9352">MSLSLANQADNEDSDEIIRDLVEYAFKLLDVDRVGKITFDGYLKAVQGEILLLELLGPCLPTDLVRLTLMSNSALGCYYLFGHI</sequence>
<dbReference type="OrthoDB" id="191686at2759"/>
<evidence type="ECO:0000313" key="2">
    <source>
        <dbReference type="Proteomes" id="UP000282613"/>
    </source>
</evidence>
<organism evidence="1 2">
    <name type="scientific">Taenia asiatica</name>
    <name type="common">Asian tapeworm</name>
    <dbReference type="NCBI Taxonomy" id="60517"/>
    <lineage>
        <taxon>Eukaryota</taxon>
        <taxon>Metazoa</taxon>
        <taxon>Spiralia</taxon>
        <taxon>Lophotrochozoa</taxon>
        <taxon>Platyhelminthes</taxon>
        <taxon>Cestoda</taxon>
        <taxon>Eucestoda</taxon>
        <taxon>Cyclophyllidea</taxon>
        <taxon>Taeniidae</taxon>
        <taxon>Taenia</taxon>
    </lineage>
</organism>
<accession>A0A3P6Q3M5</accession>
<evidence type="ECO:0008006" key="3">
    <source>
        <dbReference type="Google" id="ProtNLM"/>
    </source>
</evidence>
<evidence type="ECO:0000313" key="1">
    <source>
        <dbReference type="EMBL" id="VDK39937.1"/>
    </source>
</evidence>
<protein>
    <recommendedName>
        <fullName evidence="3">EF-hand domain-containing protein</fullName>
    </recommendedName>
</protein>
<gene>
    <name evidence="1" type="ORF">TASK_LOCUS8282</name>
</gene>
<name>A0A3P6Q3M5_TAEAS</name>